<dbReference type="AlphaFoldDB" id="A0A6L9LID5"/>
<comment type="caution">
    <text evidence="2">The sequence shown here is derived from an EMBL/GenBank/DDBJ whole genome shotgun (WGS) entry which is preliminary data.</text>
</comment>
<proteinExistence type="predicted"/>
<feature type="transmembrane region" description="Helical" evidence="1">
    <location>
        <begin position="84"/>
        <end position="104"/>
    </location>
</feature>
<dbReference type="RefSeq" id="WP_163954582.1">
    <property type="nucleotide sequence ID" value="NZ_JAAFZH010000017.1"/>
</dbReference>
<feature type="transmembrane region" description="Helical" evidence="1">
    <location>
        <begin position="6"/>
        <end position="24"/>
    </location>
</feature>
<gene>
    <name evidence="2" type="ORF">GK108_26415</name>
</gene>
<sequence>MTPETAFSYANLLVLPQWIFMIVAPRWRVTQMLAAMLPIPMILGGMYIYYLFVAPVLLGGPAVDLASFGSLAGVQELFKGPKEIVLGAWIHYLAFDLVAGSYVLRDGQTRGIAHAWLIPCLFLCFMLGPIGLLLYGLIRLFLSNQSETKF</sequence>
<accession>A0A6L9LID5</accession>
<dbReference type="Pfam" id="PF14108">
    <property type="entry name" value="ABA4-like"/>
    <property type="match status" value="1"/>
</dbReference>
<evidence type="ECO:0000256" key="1">
    <source>
        <dbReference type="SAM" id="Phobius"/>
    </source>
</evidence>
<organism evidence="2 3">
    <name type="scientific">Spirosoma terrae</name>
    <dbReference type="NCBI Taxonomy" id="1968276"/>
    <lineage>
        <taxon>Bacteria</taxon>
        <taxon>Pseudomonadati</taxon>
        <taxon>Bacteroidota</taxon>
        <taxon>Cytophagia</taxon>
        <taxon>Cytophagales</taxon>
        <taxon>Cytophagaceae</taxon>
        <taxon>Spirosoma</taxon>
    </lineage>
</organism>
<keyword evidence="1" id="KW-0812">Transmembrane</keyword>
<dbReference type="EMBL" id="JAAFZH010000017">
    <property type="protein sequence ID" value="NDU98448.1"/>
    <property type="molecule type" value="Genomic_DNA"/>
</dbReference>
<evidence type="ECO:0000313" key="2">
    <source>
        <dbReference type="EMBL" id="NDU98448.1"/>
    </source>
</evidence>
<feature type="transmembrane region" description="Helical" evidence="1">
    <location>
        <begin position="116"/>
        <end position="138"/>
    </location>
</feature>
<reference evidence="2 3" key="1">
    <citation type="submission" date="2020-02" db="EMBL/GenBank/DDBJ databases">
        <title>Draft genome sequence of two Spirosoma agri KCTC 52727 and Spirosoma terrae KCTC 52035.</title>
        <authorList>
            <person name="Rojas J."/>
            <person name="Ambika Manirajan B."/>
            <person name="Suarez C."/>
            <person name="Ratering S."/>
            <person name="Schnell S."/>
        </authorList>
    </citation>
    <scope>NUCLEOTIDE SEQUENCE [LARGE SCALE GENOMIC DNA]</scope>
    <source>
        <strain evidence="2 3">KCTC 52035</strain>
    </source>
</reference>
<keyword evidence="1" id="KW-0472">Membrane</keyword>
<keyword evidence="1" id="KW-1133">Transmembrane helix</keyword>
<feature type="transmembrane region" description="Helical" evidence="1">
    <location>
        <begin position="36"/>
        <end position="58"/>
    </location>
</feature>
<protein>
    <submittedName>
        <fullName evidence="2">DUF4281 domain-containing protein</fullName>
    </submittedName>
</protein>
<dbReference type="InterPro" id="IPR025461">
    <property type="entry name" value="ABA4-like"/>
</dbReference>
<name>A0A6L9LID5_9BACT</name>
<dbReference type="Proteomes" id="UP000474175">
    <property type="component" value="Unassembled WGS sequence"/>
</dbReference>
<evidence type="ECO:0000313" key="3">
    <source>
        <dbReference type="Proteomes" id="UP000474175"/>
    </source>
</evidence>
<keyword evidence="3" id="KW-1185">Reference proteome</keyword>
<dbReference type="PANTHER" id="PTHR34543">
    <property type="entry name" value="PROTEIN ABA DEFICIENT 4, CHLOROPLASTIC"/>
    <property type="match status" value="1"/>
</dbReference>
<dbReference type="PANTHER" id="PTHR34543:SF1">
    <property type="entry name" value="PROTEIN ABA DEFICIENT 4, CHLOROPLASTIC"/>
    <property type="match status" value="1"/>
</dbReference>